<dbReference type="Proteomes" id="UP000243217">
    <property type="component" value="Unassembled WGS sequence"/>
</dbReference>
<dbReference type="AlphaFoldDB" id="A0A1V9YTI8"/>
<dbReference type="EMBL" id="JNBS01002854">
    <property type="protein sequence ID" value="OQR89119.1"/>
    <property type="molecule type" value="Genomic_DNA"/>
</dbReference>
<sequence length="237" mass="26310">MADLINLNSSNIVQNGFNNVLRYEFSGSSVNFINSEIAIQSIGLNNSQFNIDKKQDANTTFSIKMPIGATTSTINIDLKSGYYSYSTINGFVRNQLETVGAYLIDCSGNYIHYIRIQENPTYFCLPKLYLSPVPTSLPAGWYSLYTSIGTGLQTTAYTPQITIQPNFNKIVGFTSATYPSTQQTSLQTFLSNFTPEINPVSNSIIRCNLIINNYSNPPGIIGSFTNQGLQNSYRKLF</sequence>
<proteinExistence type="predicted"/>
<comment type="caution">
    <text evidence="1">The sequence shown here is derived from an EMBL/GenBank/DDBJ whole genome shotgun (WGS) entry which is preliminary data.</text>
</comment>
<gene>
    <name evidence="1" type="ORF">THRCLA_22741</name>
</gene>
<keyword evidence="2" id="KW-1185">Reference proteome</keyword>
<protein>
    <submittedName>
        <fullName evidence="1">Uncharacterized protein</fullName>
    </submittedName>
</protein>
<accession>A0A1V9YTI8</accession>
<dbReference type="OrthoDB" id="118202at2759"/>
<evidence type="ECO:0000313" key="2">
    <source>
        <dbReference type="Proteomes" id="UP000243217"/>
    </source>
</evidence>
<evidence type="ECO:0000313" key="1">
    <source>
        <dbReference type="EMBL" id="OQR89119.1"/>
    </source>
</evidence>
<organism evidence="1 2">
    <name type="scientific">Thraustotheca clavata</name>
    <dbReference type="NCBI Taxonomy" id="74557"/>
    <lineage>
        <taxon>Eukaryota</taxon>
        <taxon>Sar</taxon>
        <taxon>Stramenopiles</taxon>
        <taxon>Oomycota</taxon>
        <taxon>Saprolegniomycetes</taxon>
        <taxon>Saprolegniales</taxon>
        <taxon>Achlyaceae</taxon>
        <taxon>Thraustotheca</taxon>
    </lineage>
</organism>
<name>A0A1V9YTI8_9STRA</name>
<reference evidence="1 2" key="1">
    <citation type="journal article" date="2014" name="Genome Biol. Evol.">
        <title>The secreted proteins of Achlya hypogyna and Thraustotheca clavata identify the ancestral oomycete secretome and reveal gene acquisitions by horizontal gene transfer.</title>
        <authorList>
            <person name="Misner I."/>
            <person name="Blouin N."/>
            <person name="Leonard G."/>
            <person name="Richards T.A."/>
            <person name="Lane C.E."/>
        </authorList>
    </citation>
    <scope>NUCLEOTIDE SEQUENCE [LARGE SCALE GENOMIC DNA]</scope>
    <source>
        <strain evidence="1 2">ATCC 34112</strain>
    </source>
</reference>